<evidence type="ECO:0000256" key="1">
    <source>
        <dbReference type="ARBA" id="ARBA00005995"/>
    </source>
</evidence>
<dbReference type="SUPFAM" id="SSF54373">
    <property type="entry name" value="FAD-linked reductases, C-terminal domain"/>
    <property type="match status" value="1"/>
</dbReference>
<dbReference type="OrthoDB" id="337830at2"/>
<evidence type="ECO:0000259" key="2">
    <source>
        <dbReference type="Pfam" id="PF01593"/>
    </source>
</evidence>
<dbReference type="SUPFAM" id="SSF51905">
    <property type="entry name" value="FAD/NAD(P)-binding domain"/>
    <property type="match status" value="1"/>
</dbReference>
<organism evidence="3 4">
    <name type="scientific">Cognatishimia maritima</name>
    <dbReference type="NCBI Taxonomy" id="870908"/>
    <lineage>
        <taxon>Bacteria</taxon>
        <taxon>Pseudomonadati</taxon>
        <taxon>Pseudomonadota</taxon>
        <taxon>Alphaproteobacteria</taxon>
        <taxon>Rhodobacterales</taxon>
        <taxon>Paracoccaceae</taxon>
        <taxon>Cognatishimia</taxon>
    </lineage>
</organism>
<dbReference type="RefSeq" id="WP_072792691.1">
    <property type="nucleotide sequence ID" value="NZ_FQWM01000002.1"/>
</dbReference>
<dbReference type="STRING" id="870908.SAMN04488044_1427"/>
<accession>A0A1M5N5E6</accession>
<feature type="domain" description="Amine oxidase" evidence="2">
    <location>
        <begin position="90"/>
        <end position="349"/>
    </location>
</feature>
<dbReference type="Proteomes" id="UP000184211">
    <property type="component" value="Unassembled WGS sequence"/>
</dbReference>
<sequence>MTKDVLIVGAGLTGLALTRRLTAVGLDVQVLEARDRIGGRIYTQTLGEGYFDMGPAWFWDGQPLMAELVRDLELRKFEQFSDGILTFEDEHGRVVRGQGYASMQGSYRLEGGMAALCDGLAVDLPDGVVALKSNVQRITRVDGGIQSDINDGSAYLSKHVVLAMPPRLSAGITFEPALSTSALQDLANIPTWMAGQAKVLAVYERPFWRDAGLSGDAMSRRGPMVEVHDASPATGGPYALFGFIGVPAARRTNRDALLVAVRAQLQRLFGEAAADPIDVILQDWAQELFTTTAADHAPLRAHPVYGAPNSLRHLWDGRLHFAGTELAPVSGGLLEGALESADQVAKDLIAQLT</sequence>
<proteinExistence type="inferred from homology"/>
<dbReference type="AlphaFoldDB" id="A0A1M5N5E6"/>
<name>A0A1M5N5E6_9RHOB</name>
<evidence type="ECO:0000313" key="4">
    <source>
        <dbReference type="Proteomes" id="UP000184211"/>
    </source>
</evidence>
<dbReference type="InterPro" id="IPR036188">
    <property type="entry name" value="FAD/NAD-bd_sf"/>
</dbReference>
<comment type="similarity">
    <text evidence="1">Belongs to the flavin monoamine oxidase family.</text>
</comment>
<dbReference type="PANTHER" id="PTHR43563:SF1">
    <property type="entry name" value="AMINE OXIDASE [FLAVIN-CONTAINING] B"/>
    <property type="match status" value="1"/>
</dbReference>
<dbReference type="Gene3D" id="3.50.50.60">
    <property type="entry name" value="FAD/NAD(P)-binding domain"/>
    <property type="match status" value="2"/>
</dbReference>
<protein>
    <submittedName>
        <fullName evidence="3">Monoamine oxidase</fullName>
    </submittedName>
</protein>
<dbReference type="InterPro" id="IPR050703">
    <property type="entry name" value="Flavin_MAO"/>
</dbReference>
<dbReference type="Pfam" id="PF13450">
    <property type="entry name" value="NAD_binding_8"/>
    <property type="match status" value="1"/>
</dbReference>
<dbReference type="InterPro" id="IPR002937">
    <property type="entry name" value="Amino_oxidase"/>
</dbReference>
<dbReference type="GO" id="GO:0016491">
    <property type="term" value="F:oxidoreductase activity"/>
    <property type="evidence" value="ECO:0007669"/>
    <property type="project" value="InterPro"/>
</dbReference>
<dbReference type="PANTHER" id="PTHR43563">
    <property type="entry name" value="AMINE OXIDASE"/>
    <property type="match status" value="1"/>
</dbReference>
<keyword evidence="4" id="KW-1185">Reference proteome</keyword>
<reference evidence="4" key="1">
    <citation type="submission" date="2016-11" db="EMBL/GenBank/DDBJ databases">
        <authorList>
            <person name="Varghese N."/>
            <person name="Submissions S."/>
        </authorList>
    </citation>
    <scope>NUCLEOTIDE SEQUENCE [LARGE SCALE GENOMIC DNA]</scope>
    <source>
        <strain evidence="4">DSM 28223</strain>
    </source>
</reference>
<evidence type="ECO:0000313" key="3">
    <source>
        <dbReference type="EMBL" id="SHG84784.1"/>
    </source>
</evidence>
<dbReference type="EMBL" id="FQWM01000002">
    <property type="protein sequence ID" value="SHG84784.1"/>
    <property type="molecule type" value="Genomic_DNA"/>
</dbReference>
<dbReference type="Pfam" id="PF01593">
    <property type="entry name" value="Amino_oxidase"/>
    <property type="match status" value="1"/>
</dbReference>
<gene>
    <name evidence="3" type="ORF">SAMN04488044_1427</name>
</gene>